<dbReference type="InterPro" id="IPR055729">
    <property type="entry name" value="DUF7305"/>
</dbReference>
<evidence type="ECO:0000259" key="1">
    <source>
        <dbReference type="Pfam" id="PF14341"/>
    </source>
</evidence>
<reference evidence="3 4" key="1">
    <citation type="submission" date="2017-10" db="EMBL/GenBank/DDBJ databases">
        <title>Bacillus sp. nov., a halophilic bacterium isolated from a Keqin Lake.</title>
        <authorList>
            <person name="Wang H."/>
        </authorList>
    </citation>
    <scope>NUCLEOTIDE SEQUENCE [LARGE SCALE GENOMIC DNA]</scope>
    <source>
        <strain evidence="3 4">KCTC 13187</strain>
    </source>
</reference>
<name>A0A3A9K4Y4_9BACI</name>
<organism evidence="3 4">
    <name type="scientific">Salipaludibacillus neizhouensis</name>
    <dbReference type="NCBI Taxonomy" id="885475"/>
    <lineage>
        <taxon>Bacteria</taxon>
        <taxon>Bacillati</taxon>
        <taxon>Bacillota</taxon>
        <taxon>Bacilli</taxon>
        <taxon>Bacillales</taxon>
        <taxon>Bacillaceae</taxon>
    </lineage>
</organism>
<dbReference type="InterPro" id="IPR025746">
    <property type="entry name" value="PilX_N_dom"/>
</dbReference>
<protein>
    <recommendedName>
        <fullName evidence="5">Type 4 fimbrial biogenesis protein PilX N-terminal domain-containing protein</fullName>
    </recommendedName>
</protein>
<dbReference type="Proteomes" id="UP000281498">
    <property type="component" value="Unassembled WGS sequence"/>
</dbReference>
<evidence type="ECO:0000259" key="2">
    <source>
        <dbReference type="Pfam" id="PF23981"/>
    </source>
</evidence>
<dbReference type="RefSeq" id="WP_110935004.1">
    <property type="nucleotide sequence ID" value="NZ_KZ614146.1"/>
</dbReference>
<dbReference type="AlphaFoldDB" id="A0A3A9K4Y4"/>
<evidence type="ECO:0008006" key="5">
    <source>
        <dbReference type="Google" id="ProtNLM"/>
    </source>
</evidence>
<sequence>MIHKFLSTKKLNNENGMALVLVLLLVMIFSVLTLGVIGVTSSNLTLTTGERDHQSSYYIAEAGINVRMQEIEEAIIKAYKETNSKNAFFLQFEDSISLDDFISVNNFEKLETISDTIVSRIEQEDNTHTYSIYSKGTIDNRSREVTKDITINWIEKDQGSTVEFLDDVAVFSNQSIYTSIPIQGSIATNSNAEKTIELDWGSSVSGNILVGTGVSDINGSIKKPSNYNLDYSKVGNIPREMVYDLPPFPTYPEALPKASNLQLDDNGNNHHLVINDGSLLITSYVANNYEFVLDQDFYIPEIKINSNRNVTIDIGDSNKVIVVDHLNIPNGHLNIKGNGSLKMYITAGITMGSGSTINNNGNSDQLQLFLQSSNNPSQPKSLTLGGAQKIFASFYGEDTNISLSGGGGFQGNILTGGTSINISGGSDNKTRVFYAPNAHFSMGGGGALKGRIISNSFDASGGSQVTFEEIENESLLPFFPPSQGEEIVNIDKLIIDTSPIREQ</sequence>
<keyword evidence="4" id="KW-1185">Reference proteome</keyword>
<dbReference type="Pfam" id="PF14341">
    <property type="entry name" value="PilX_N"/>
    <property type="match status" value="1"/>
</dbReference>
<proteinExistence type="predicted"/>
<dbReference type="Pfam" id="PF23981">
    <property type="entry name" value="DUF7305"/>
    <property type="match status" value="1"/>
</dbReference>
<accession>A0A3A9K4Y4</accession>
<evidence type="ECO:0000313" key="4">
    <source>
        <dbReference type="Proteomes" id="UP000281498"/>
    </source>
</evidence>
<comment type="caution">
    <text evidence="3">The sequence shown here is derived from an EMBL/GenBank/DDBJ whole genome shotgun (WGS) entry which is preliminary data.</text>
</comment>
<dbReference type="EMBL" id="PDOE01000010">
    <property type="protein sequence ID" value="RKL65920.1"/>
    <property type="molecule type" value="Genomic_DNA"/>
</dbReference>
<feature type="domain" description="Type 4 fimbrial biogenesis protein PilX N-terminal" evidence="1">
    <location>
        <begin position="16"/>
        <end position="65"/>
    </location>
</feature>
<dbReference type="OrthoDB" id="2163447at2"/>
<gene>
    <name evidence="3" type="ORF">CR203_17765</name>
</gene>
<evidence type="ECO:0000313" key="3">
    <source>
        <dbReference type="EMBL" id="RKL65920.1"/>
    </source>
</evidence>
<feature type="domain" description="DUF7305" evidence="2">
    <location>
        <begin position="301"/>
        <end position="421"/>
    </location>
</feature>